<evidence type="ECO:0000313" key="1">
    <source>
        <dbReference type="EMBL" id="GFO09858.1"/>
    </source>
</evidence>
<reference evidence="1 2" key="1">
    <citation type="journal article" date="2021" name="Elife">
        <title>Chloroplast acquisition without the gene transfer in kleptoplastic sea slugs, Plakobranchus ocellatus.</title>
        <authorList>
            <person name="Maeda T."/>
            <person name="Takahashi S."/>
            <person name="Yoshida T."/>
            <person name="Shimamura S."/>
            <person name="Takaki Y."/>
            <person name="Nagai Y."/>
            <person name="Toyoda A."/>
            <person name="Suzuki Y."/>
            <person name="Arimoto A."/>
            <person name="Ishii H."/>
            <person name="Satoh N."/>
            <person name="Nishiyama T."/>
            <person name="Hasebe M."/>
            <person name="Maruyama T."/>
            <person name="Minagawa J."/>
            <person name="Obokata J."/>
            <person name="Shigenobu S."/>
        </authorList>
    </citation>
    <scope>NUCLEOTIDE SEQUENCE [LARGE SCALE GENOMIC DNA]</scope>
</reference>
<keyword evidence="2" id="KW-1185">Reference proteome</keyword>
<organism evidence="1 2">
    <name type="scientific">Plakobranchus ocellatus</name>
    <dbReference type="NCBI Taxonomy" id="259542"/>
    <lineage>
        <taxon>Eukaryota</taxon>
        <taxon>Metazoa</taxon>
        <taxon>Spiralia</taxon>
        <taxon>Lophotrochozoa</taxon>
        <taxon>Mollusca</taxon>
        <taxon>Gastropoda</taxon>
        <taxon>Heterobranchia</taxon>
        <taxon>Euthyneura</taxon>
        <taxon>Panpulmonata</taxon>
        <taxon>Sacoglossa</taxon>
        <taxon>Placobranchoidea</taxon>
        <taxon>Plakobranchidae</taxon>
        <taxon>Plakobranchus</taxon>
    </lineage>
</organism>
<protein>
    <submittedName>
        <fullName evidence="1">Uncharacterized protein</fullName>
    </submittedName>
</protein>
<gene>
    <name evidence="1" type="ORF">PoB_003636300</name>
</gene>
<comment type="caution">
    <text evidence="1">The sequence shown here is derived from an EMBL/GenBank/DDBJ whole genome shotgun (WGS) entry which is preliminary data.</text>
</comment>
<dbReference type="EMBL" id="BLXT01004129">
    <property type="protein sequence ID" value="GFO09858.1"/>
    <property type="molecule type" value="Genomic_DNA"/>
</dbReference>
<evidence type="ECO:0000313" key="2">
    <source>
        <dbReference type="Proteomes" id="UP000735302"/>
    </source>
</evidence>
<proteinExistence type="predicted"/>
<accession>A0AAV4ASR8</accession>
<name>A0AAV4ASR8_9GAST</name>
<dbReference type="Proteomes" id="UP000735302">
    <property type="component" value="Unassembled WGS sequence"/>
</dbReference>
<dbReference type="AlphaFoldDB" id="A0AAV4ASR8"/>
<sequence length="120" mass="13095">MFRPSSLCQLCGPKRQTDNSVFIVKRTVKTRQVTNISVVESLPSQNLTNPHALLRVQNHCARPTGQRMASGQSVHVKKGLSRSTRVLLALTGALSAGYLAVRCTVNLDEPAKPYQASSFC</sequence>